<dbReference type="EMBL" id="WKJI01000004">
    <property type="protein sequence ID" value="MRX48420.1"/>
    <property type="molecule type" value="Genomic_DNA"/>
</dbReference>
<gene>
    <name evidence="2" type="ORF">GJJ64_14570</name>
</gene>
<dbReference type="RefSeq" id="WP_154288500.1">
    <property type="nucleotide sequence ID" value="NZ_WKJI01000004.1"/>
</dbReference>
<name>A0A7K0FSY7_9SPHI</name>
<sequence>MKTPKKPLSKNSENSGLDKPEDSKANNKFMDEEEDDFDLPLDDLGGIDDFNDFDDDDDF</sequence>
<comment type="caution">
    <text evidence="2">The sequence shown here is derived from an EMBL/GenBank/DDBJ whole genome shotgun (WGS) entry which is preliminary data.</text>
</comment>
<protein>
    <submittedName>
        <fullName evidence="2">Uncharacterized protein</fullName>
    </submittedName>
</protein>
<evidence type="ECO:0000256" key="1">
    <source>
        <dbReference type="SAM" id="MobiDB-lite"/>
    </source>
</evidence>
<accession>A0A7K0FSY7</accession>
<proteinExistence type="predicted"/>
<evidence type="ECO:0000313" key="3">
    <source>
        <dbReference type="Proteomes" id="UP000462931"/>
    </source>
</evidence>
<feature type="region of interest" description="Disordered" evidence="1">
    <location>
        <begin position="1"/>
        <end position="59"/>
    </location>
</feature>
<feature type="compositionally biased region" description="Acidic residues" evidence="1">
    <location>
        <begin position="31"/>
        <end position="59"/>
    </location>
</feature>
<dbReference type="AlphaFoldDB" id="A0A7K0FSY7"/>
<organism evidence="2 3">
    <name type="scientific">Pedobacter puniceum</name>
    <dbReference type="NCBI Taxonomy" id="2666136"/>
    <lineage>
        <taxon>Bacteria</taxon>
        <taxon>Pseudomonadati</taxon>
        <taxon>Bacteroidota</taxon>
        <taxon>Sphingobacteriia</taxon>
        <taxon>Sphingobacteriales</taxon>
        <taxon>Sphingobacteriaceae</taxon>
        <taxon>Pedobacter</taxon>
    </lineage>
</organism>
<evidence type="ECO:0000313" key="2">
    <source>
        <dbReference type="EMBL" id="MRX48420.1"/>
    </source>
</evidence>
<feature type="compositionally biased region" description="Basic and acidic residues" evidence="1">
    <location>
        <begin position="16"/>
        <end position="25"/>
    </location>
</feature>
<keyword evidence="3" id="KW-1185">Reference proteome</keyword>
<dbReference type="Proteomes" id="UP000462931">
    <property type="component" value="Unassembled WGS sequence"/>
</dbReference>
<reference evidence="2 3" key="1">
    <citation type="submission" date="2019-11" db="EMBL/GenBank/DDBJ databases">
        <authorList>
            <person name="Cheng Q."/>
            <person name="Yang Z."/>
        </authorList>
    </citation>
    <scope>NUCLEOTIDE SEQUENCE [LARGE SCALE GENOMIC DNA]</scope>
    <source>
        <strain evidence="2 3">HX-22-1</strain>
    </source>
</reference>